<organism evidence="8 9">
    <name type="scientific">Dimorphilus gyrociliatus</name>
    <dbReference type="NCBI Taxonomy" id="2664684"/>
    <lineage>
        <taxon>Eukaryota</taxon>
        <taxon>Metazoa</taxon>
        <taxon>Spiralia</taxon>
        <taxon>Lophotrochozoa</taxon>
        <taxon>Annelida</taxon>
        <taxon>Polychaeta</taxon>
        <taxon>Polychaeta incertae sedis</taxon>
        <taxon>Dinophilidae</taxon>
        <taxon>Dimorphilus</taxon>
    </lineage>
</organism>
<dbReference type="PANTHER" id="PTHR12247">
    <property type="entry name" value="POLYCOMB GROUP PROTEIN"/>
    <property type="match status" value="1"/>
</dbReference>
<dbReference type="PANTHER" id="PTHR12247:SF129">
    <property type="entry name" value="SOP-2-RELATED PROTEIN 3"/>
    <property type="match status" value="1"/>
</dbReference>
<evidence type="ECO:0000313" key="8">
    <source>
        <dbReference type="EMBL" id="CAD5112390.1"/>
    </source>
</evidence>
<evidence type="ECO:0000313" key="9">
    <source>
        <dbReference type="Proteomes" id="UP000549394"/>
    </source>
</evidence>
<dbReference type="OrthoDB" id="5800688at2759"/>
<dbReference type="InterPro" id="IPR004092">
    <property type="entry name" value="Mbt"/>
</dbReference>
<evidence type="ECO:0000256" key="4">
    <source>
        <dbReference type="ARBA" id="ARBA00023242"/>
    </source>
</evidence>
<dbReference type="GO" id="GO:0042393">
    <property type="term" value="F:histone binding"/>
    <property type="evidence" value="ECO:0007669"/>
    <property type="project" value="TreeGrafter"/>
</dbReference>
<dbReference type="SUPFAM" id="SSF63748">
    <property type="entry name" value="Tudor/PWWP/MBT"/>
    <property type="match status" value="4"/>
</dbReference>
<gene>
    <name evidence="8" type="ORF">DGYR_LOCUS1545</name>
</gene>
<feature type="repeat" description="MBT" evidence="5">
    <location>
        <begin position="618"/>
        <end position="716"/>
    </location>
</feature>
<comment type="caution">
    <text evidence="8">The sequence shown here is derived from an EMBL/GenBank/DDBJ whole genome shotgun (WGS) entry which is preliminary data.</text>
</comment>
<accession>A0A7I8V818</accession>
<dbReference type="CDD" id="cd20096">
    <property type="entry name" value="MBT_SFMBT_rpt4"/>
    <property type="match status" value="1"/>
</dbReference>
<feature type="region of interest" description="Disordered" evidence="6">
    <location>
        <begin position="166"/>
        <end position="264"/>
    </location>
</feature>
<feature type="domain" description="SAM" evidence="7">
    <location>
        <begin position="1017"/>
        <end position="1083"/>
    </location>
</feature>
<comment type="subcellular location">
    <subcellularLocation>
        <location evidence="1">Nucleus</location>
    </subcellularLocation>
</comment>
<keyword evidence="4" id="KW-0539">Nucleus</keyword>
<dbReference type="Gene3D" id="2.30.30.140">
    <property type="match status" value="4"/>
</dbReference>
<feature type="region of interest" description="Disordered" evidence="6">
    <location>
        <begin position="75"/>
        <end position="100"/>
    </location>
</feature>
<evidence type="ECO:0000256" key="3">
    <source>
        <dbReference type="ARBA" id="ARBA00022737"/>
    </source>
</evidence>
<proteinExistence type="predicted"/>
<dbReference type="GO" id="GO:0005634">
    <property type="term" value="C:nucleus"/>
    <property type="evidence" value="ECO:0007669"/>
    <property type="project" value="UniProtKB-SubCell"/>
</dbReference>
<dbReference type="SUPFAM" id="SSF47769">
    <property type="entry name" value="SAM/Pointed domain"/>
    <property type="match status" value="1"/>
</dbReference>
<dbReference type="Gene3D" id="3.90.1150.190">
    <property type="entry name" value="SLED domain"/>
    <property type="match status" value="1"/>
</dbReference>
<evidence type="ECO:0000256" key="1">
    <source>
        <dbReference type="ARBA" id="ARBA00004123"/>
    </source>
</evidence>
<dbReference type="EMBL" id="CAJFCJ010000002">
    <property type="protein sequence ID" value="CAD5112390.1"/>
    <property type="molecule type" value="Genomic_DNA"/>
</dbReference>
<evidence type="ECO:0000256" key="2">
    <source>
        <dbReference type="ARBA" id="ARBA00022491"/>
    </source>
</evidence>
<name>A0A7I8V818_9ANNE</name>
<dbReference type="InterPro" id="IPR050548">
    <property type="entry name" value="PcG_chromatin_remod_factors"/>
</dbReference>
<dbReference type="InterPro" id="IPR021987">
    <property type="entry name" value="SLED"/>
</dbReference>
<feature type="region of interest" description="Disordered" evidence="6">
    <location>
        <begin position="726"/>
        <end position="747"/>
    </location>
</feature>
<dbReference type="AlphaFoldDB" id="A0A7I8V818"/>
<dbReference type="GO" id="GO:0003682">
    <property type="term" value="F:chromatin binding"/>
    <property type="evidence" value="ECO:0007669"/>
    <property type="project" value="TreeGrafter"/>
</dbReference>
<keyword evidence="9" id="KW-1185">Reference proteome</keyword>
<dbReference type="InterPro" id="IPR038348">
    <property type="entry name" value="SLED_sf"/>
</dbReference>
<evidence type="ECO:0000256" key="6">
    <source>
        <dbReference type="SAM" id="MobiDB-lite"/>
    </source>
</evidence>
<feature type="repeat" description="MBT" evidence="5">
    <location>
        <begin position="380"/>
        <end position="495"/>
    </location>
</feature>
<dbReference type="InterPro" id="IPR001660">
    <property type="entry name" value="SAM"/>
</dbReference>
<dbReference type="Pfam" id="PF12140">
    <property type="entry name" value="SLED"/>
    <property type="match status" value="1"/>
</dbReference>
<dbReference type="Proteomes" id="UP000549394">
    <property type="component" value="Unassembled WGS sequence"/>
</dbReference>
<dbReference type="SMART" id="SM00454">
    <property type="entry name" value="SAM"/>
    <property type="match status" value="1"/>
</dbReference>
<protein>
    <submittedName>
        <fullName evidence="8">DgyrCDS1611</fullName>
    </submittedName>
</protein>
<dbReference type="Pfam" id="PF00536">
    <property type="entry name" value="SAM_1"/>
    <property type="match status" value="1"/>
</dbReference>
<dbReference type="Gene3D" id="1.10.150.50">
    <property type="entry name" value="Transcription Factor, Ets-1"/>
    <property type="match status" value="1"/>
</dbReference>
<feature type="compositionally biased region" description="Basic and acidic residues" evidence="6">
    <location>
        <begin position="727"/>
        <end position="747"/>
    </location>
</feature>
<dbReference type="CDD" id="cd20094">
    <property type="entry name" value="MBT_SFMBT_rpt2"/>
    <property type="match status" value="1"/>
</dbReference>
<dbReference type="Pfam" id="PF02820">
    <property type="entry name" value="MBT"/>
    <property type="match status" value="3"/>
</dbReference>
<dbReference type="CDD" id="cd20095">
    <property type="entry name" value="MBT_SFMBT_rpt3"/>
    <property type="match status" value="1"/>
</dbReference>
<dbReference type="SMART" id="SM00561">
    <property type="entry name" value="MBT"/>
    <property type="match status" value="4"/>
</dbReference>
<feature type="compositionally biased region" description="Acidic residues" evidence="6">
    <location>
        <begin position="237"/>
        <end position="249"/>
    </location>
</feature>
<feature type="compositionally biased region" description="Polar residues" evidence="6">
    <location>
        <begin position="166"/>
        <end position="200"/>
    </location>
</feature>
<sequence length="1089" mass="123810">MASQPPHTTTIQIPFISGLSVPTNATTVFLPIQTSNIVPTRNLIPSTPALLRGPVIAPQLPINLPIINRLVPPHRGQTTKPIAPKNPNAPPKPRVVTRSPRPITPTVREVLEQQKKIREKEGMPVQLVINQQVQSQPIGTQVQYMQMQLGSLLPATQRKIAPKTVSSLGVPTPITVHSRSPSKSPMKQETTIQLEATSENPVKENDSISSDDSLCKLTEDFDKEQSVGDTSEAKNDMEEEEDEDEEEEEMKCKNETNNEAEMEDFQASDEFEEIEFQWGDYLEITDSKQADDDCFEHVQNSLSSCVKAGMIVEVEHGEQKYWPARIQIVAGPVLNMRYIGANSSNKELWLKPSQVHPLNWGKNNDSYSREPPEDIKENREDWDEFIERELDGAGTPLDYVFESDSGTTAIDFVRKGQLLEVQHYKCCPLIWPVRVIRNVGGRLLLRFVGTGPTEDDESEHGEIPKYKSDFWLFFLHYRLHPVGWGKEKGLEYKPIPEIVDQHKSEEWNEILNNCFSEAEKNPPPIDLFNLQREVQSHTFQKGDKLEAMHPNRRCSFHPATIAEVLDEYFCIVELDDYDGEEIVRMCCHSGSCNIFPVKTCETNGIKIKAPKASKNPEFNWDEYLEKTGSKAASPDCFLNKFIENVKFAKGDKLEVVHPENPDVISPATVSLVVQKLLFLHLDSETSKTNEFVRAASSMDIFPVGWCDSNDYPLELPHKSRLRVKVKRNLDTETGQDRSENYSDEHSQDGSCPKIYFNHQCFSGPFLNKGQLSMLPKSLGPGPIELVLTEVLSKLINVAYKPSFVLRLFSLQDQPNPNMKLVSLKAKYKGRQYRASAEICSSASQLEEFCKQICIKIESCPNLFSPNFVNGHCPEKCSQFTKNRYMDYKYGKKKKKRIGRPPNTLSLLVDSKERRGKFGGRKPFGTIEKAPIKTETQEEEIAIKVAPLGKRKKRKTTEFEILSPSMEEDENFEGSLQLKEENLETEIKKMKEEPKVKPTLKKPEPILTSDKLLLESDPIKWTVDDVVNFMTDNDCKYVVPFLREQEIDGQALLLLNLQTVQDFLPIKLGPAVKFCHQIERLQRAFVQQFT</sequence>
<dbReference type="InterPro" id="IPR013761">
    <property type="entry name" value="SAM/pointed_sf"/>
</dbReference>
<feature type="compositionally biased region" description="Basic and acidic residues" evidence="6">
    <location>
        <begin position="213"/>
        <end position="236"/>
    </location>
</feature>
<keyword evidence="2" id="KW-0678">Repressor</keyword>
<evidence type="ECO:0000256" key="5">
    <source>
        <dbReference type="PROSITE-ProRule" id="PRU00459"/>
    </source>
</evidence>
<evidence type="ECO:0000259" key="7">
    <source>
        <dbReference type="SMART" id="SM00454"/>
    </source>
</evidence>
<keyword evidence="3" id="KW-0677">Repeat</keyword>
<reference evidence="8 9" key="1">
    <citation type="submission" date="2020-08" db="EMBL/GenBank/DDBJ databases">
        <authorList>
            <person name="Hejnol A."/>
        </authorList>
    </citation>
    <scope>NUCLEOTIDE SEQUENCE [LARGE SCALE GENOMIC DNA]</scope>
</reference>
<dbReference type="PROSITE" id="PS51079">
    <property type="entry name" value="MBT"/>
    <property type="match status" value="3"/>
</dbReference>
<dbReference type="GO" id="GO:0045892">
    <property type="term" value="P:negative regulation of DNA-templated transcription"/>
    <property type="evidence" value="ECO:0007669"/>
    <property type="project" value="TreeGrafter"/>
</dbReference>
<feature type="repeat" description="MBT" evidence="5">
    <location>
        <begin position="505"/>
        <end position="610"/>
    </location>
</feature>